<name>A0A367XU16_9ASCO</name>
<evidence type="ECO:0000313" key="2">
    <source>
        <dbReference type="Proteomes" id="UP000253472"/>
    </source>
</evidence>
<dbReference type="AlphaFoldDB" id="A0A367XU16"/>
<comment type="caution">
    <text evidence="1">The sequence shown here is derived from an EMBL/GenBank/DDBJ whole genome shotgun (WGS) entry which is preliminary data.</text>
</comment>
<reference evidence="1 2" key="1">
    <citation type="submission" date="2018-06" db="EMBL/GenBank/DDBJ databases">
        <title>Whole genome sequencing of Candida tropicalis (genome annotated by CSBL at Korea University).</title>
        <authorList>
            <person name="Ahn J."/>
        </authorList>
    </citation>
    <scope>NUCLEOTIDE SEQUENCE [LARGE SCALE GENOMIC DNA]</scope>
    <source>
        <strain evidence="1 2">ATCC 20962</strain>
    </source>
</reference>
<protein>
    <submittedName>
        <fullName evidence="1">Uncharacterized protein</fullName>
    </submittedName>
</protein>
<proteinExistence type="predicted"/>
<gene>
    <name evidence="1" type="ORF">Cantr_05550</name>
</gene>
<evidence type="ECO:0000313" key="1">
    <source>
        <dbReference type="EMBL" id="RCK56311.1"/>
    </source>
</evidence>
<accession>A0A367XU16</accession>
<keyword evidence="2" id="KW-1185">Reference proteome</keyword>
<dbReference type="Proteomes" id="UP000253472">
    <property type="component" value="Unassembled WGS sequence"/>
</dbReference>
<sequence>MTSREISNMFGISVAGFKAFNKHNYNWVQCTPDWFYEDEVDCVSKPNSTDWDNCVDPSASGTEKVEYYYNATQSGFTTRSYNITSALVTSLSTEFAYLSSRYSYLSRISVSVEAVYTWVYGPRHTNATDIAAAGAITSIHESVSTSASGSATGSTVAQGDAATLKMFGLTFVIAFISCVL</sequence>
<organism evidence="1 2">
    <name type="scientific">Candida viswanathii</name>
    <dbReference type="NCBI Taxonomy" id="5486"/>
    <lineage>
        <taxon>Eukaryota</taxon>
        <taxon>Fungi</taxon>
        <taxon>Dikarya</taxon>
        <taxon>Ascomycota</taxon>
        <taxon>Saccharomycotina</taxon>
        <taxon>Pichiomycetes</taxon>
        <taxon>Debaryomycetaceae</taxon>
        <taxon>Candida/Lodderomyces clade</taxon>
        <taxon>Candida</taxon>
    </lineage>
</organism>
<dbReference type="EMBL" id="QLNQ01000029">
    <property type="protein sequence ID" value="RCK56311.1"/>
    <property type="molecule type" value="Genomic_DNA"/>
</dbReference>